<proteinExistence type="predicted"/>
<organism evidence="1 2">
    <name type="scientific">Hymenolepis diminuta</name>
    <name type="common">Rat tapeworm</name>
    <dbReference type="NCBI Taxonomy" id="6216"/>
    <lineage>
        <taxon>Eukaryota</taxon>
        <taxon>Metazoa</taxon>
        <taxon>Spiralia</taxon>
        <taxon>Lophotrochozoa</taxon>
        <taxon>Platyhelminthes</taxon>
        <taxon>Cestoda</taxon>
        <taxon>Eucestoda</taxon>
        <taxon>Cyclophyllidea</taxon>
        <taxon>Hymenolepididae</taxon>
        <taxon>Hymenolepis</taxon>
    </lineage>
</organism>
<protein>
    <submittedName>
        <fullName evidence="1">Uncharacterized protein</fullName>
    </submittedName>
</protein>
<dbReference type="AlphaFoldDB" id="A0A564XW51"/>
<evidence type="ECO:0000313" key="2">
    <source>
        <dbReference type="Proteomes" id="UP000321570"/>
    </source>
</evidence>
<keyword evidence="2" id="KW-1185">Reference proteome</keyword>
<dbReference type="EMBL" id="CABIJS010000007">
    <property type="protein sequence ID" value="VUZ38778.1"/>
    <property type="molecule type" value="Genomic_DNA"/>
</dbReference>
<name>A0A564XW51_HYMDI</name>
<dbReference type="Proteomes" id="UP000321570">
    <property type="component" value="Unassembled WGS sequence"/>
</dbReference>
<accession>A0A564XW51</accession>
<sequence length="84" mass="9215">MEDIFGIFGTDVSAGDLSIDIAGCDVVTFDTTVRAAAKFKRAVDIRVDDIGEVVQIVLAKHCRLLLLQTPHFGHLVKIDRFGKD</sequence>
<gene>
    <name evidence="1" type="ORF">WMSIL1_LOCUS197</name>
</gene>
<reference evidence="1 2" key="1">
    <citation type="submission" date="2019-07" db="EMBL/GenBank/DDBJ databases">
        <authorList>
            <person name="Jastrzebski P J."/>
            <person name="Paukszto L."/>
            <person name="Jastrzebski P J."/>
        </authorList>
    </citation>
    <scope>NUCLEOTIDE SEQUENCE [LARGE SCALE GENOMIC DNA]</scope>
    <source>
        <strain evidence="1 2">WMS-il1</strain>
    </source>
</reference>
<evidence type="ECO:0000313" key="1">
    <source>
        <dbReference type="EMBL" id="VUZ38778.1"/>
    </source>
</evidence>